<sequence>MTTWKLPDYDVTGEGSLGTWEYTPPPRETVARNENLDWALPKYTPLPQIPQEQRIQPEWRYQPPPITPERQVRLNQYNQKVLRAKEITEQWKAHPVISSALASSEGKAEQPIAWGKPADLFKDADGIEGEIVYFPSGELVFTPSVGEPTFIGRYDLSKPEGERYVPATDIAPTEQNRGWVNKLLTALTYPSLGLRGIEAWMGEKAYEIPITRGIVETLTQEQKPLVPIPDWWYPVRDVLNPKEILKIERTLTAPFETGFKIREALAKSGKGEIKESEMYDVITKGQAVALGRFDAKPYIQRIANGEELGTVLDEMQRDNSKAIAEADMLTGLIHDPLLFLGLGVTAPVKAVQLAPKLSKAGEVIGINMNAVRATEAGVKGNEIHTLMAINNARKHVDDIADVVAATPGTTEDLKALLGWKRIIHNSEMGKAGIFNRIKDGLVFEVTSRLNSVGAIDDFIKNPRNLGKTYFARQLGYHAAQSQNDIAKVTKKIFEKSIIPETEAAKIGRDSAKFYLSEQAKLADLQSAIVRGMEGSIKKAYKINDPINNVDYWNLINRGVLGAKGKIPATFKQPQLAQRLFINAVTNLNHTLSYVFLGTPRYVIRNMLNNTFQLAFDSMGRGLGMKYAGDAAMKAEGFASRFMGFGAAEAKGMTPKIWWEGIKQNPWKVVNFPQRFIEFGAMGEGGMRRMGDLHNYRMVKGMISADEIVRHESQIDTLLGSTEAASRIKGQIRSAYLRGGVEELKQLKVLSDKVNTEYLATKFGMATADKAGYPKVLNETVKELDDIIAKGGTADDIRFLEKRKLDEINQIRKDLDLTEITEEQFKMIGSRYHQLMREGISEENAFRVAYAEMRFDDELQIIVQNRLIQSVGEKHGVKITEAYKGYRTSRDAAYTKWVEGGTDEIGYAKYTAARNKAWTKASGDITDYLKTQIPKTTKKGKVDKISDTLGVYQEVWNDYDKALKGIYSSYAPKKGGTWTLENFRKWEIESTQLWDDTVRKFLKGLDEFDGGKTIHQTTPLTNEAMFIDKSRQVVREANWLRDFRHKYVDFKGEKLSPLSIKESEQLNTIIDDAIGNLDTINRAANAIGQQLTDFSLLNYGHVNDIDMFLKMIFPWEFWTTRSLYNWGVRAVERPWFLAGFQDLRESIYNTENEMLPSRLRDKIKVNIPFIDKMLPHVGSMFADPIKVFFPVADWMDAYVNKQAEETAGGQLVNFANQFGVSPSPIIQYFLAASGQLGEFAKQFPVGYTPPEELLQVMTSFLQPYGVKFRENPVYDYYIRRELSSMAAEGKYEPKALEQVMVDKKGAIYDEAVKRANEQWQLSRGMGILTGFPLYALATGEEKQYATSKDFQEAYKKYIAGDVSALDNFYDAHPEYRVKQMSYIAEPEEMKATYKFQTSLDDAKQKEAANERDFMESRISYAKWQQERGKIAQSQAKAFEDYYKVIKREDSKLPWKQAADRFGEYIRNIANGDFNDSKGSYDWGMRFDAEKRFLSGLDDETRAIVEAYIESNRTPLERRYYQMQSEIAGINRQITAQSRIKDDAYKIASGSFKPYKERTPEETYVNNTVRDWMFIRKEYDAKLNEAKNMMYNIIATPEQLKTARGIFDKYEGLSREVYEAILTSGEKFQNDKWFQYLIEQMKQDRLEIQRDRLRLFLK</sequence>
<organism evidence="1">
    <name type="scientific">viral metagenome</name>
    <dbReference type="NCBI Taxonomy" id="1070528"/>
    <lineage>
        <taxon>unclassified sequences</taxon>
        <taxon>metagenomes</taxon>
        <taxon>organismal metagenomes</taxon>
    </lineage>
</organism>
<reference evidence="1" key="1">
    <citation type="submission" date="2020-03" db="EMBL/GenBank/DDBJ databases">
        <title>The deep terrestrial virosphere.</title>
        <authorList>
            <person name="Holmfeldt K."/>
            <person name="Nilsson E."/>
            <person name="Simone D."/>
            <person name="Lopez-Fernandez M."/>
            <person name="Wu X."/>
            <person name="de Brujin I."/>
            <person name="Lundin D."/>
            <person name="Andersson A."/>
            <person name="Bertilsson S."/>
            <person name="Dopson M."/>
        </authorList>
    </citation>
    <scope>NUCLEOTIDE SEQUENCE</scope>
    <source>
        <strain evidence="1">MM415B00565</strain>
    </source>
</reference>
<proteinExistence type="predicted"/>
<protein>
    <recommendedName>
        <fullName evidence="2">Large polyvalent protein associated domain-containing protein</fullName>
    </recommendedName>
</protein>
<evidence type="ECO:0000313" key="1">
    <source>
        <dbReference type="EMBL" id="QJA63922.1"/>
    </source>
</evidence>
<accession>A0A6M3J4T5</accession>
<gene>
    <name evidence="1" type="ORF">MM415B00565_0006</name>
</gene>
<name>A0A6M3J4T5_9ZZZZ</name>
<evidence type="ECO:0008006" key="2">
    <source>
        <dbReference type="Google" id="ProtNLM"/>
    </source>
</evidence>
<dbReference type="EMBL" id="MT141509">
    <property type="protein sequence ID" value="QJA63922.1"/>
    <property type="molecule type" value="Genomic_DNA"/>
</dbReference>